<dbReference type="CDD" id="cd01948">
    <property type="entry name" value="EAL"/>
    <property type="match status" value="1"/>
</dbReference>
<dbReference type="InterPro" id="IPR050706">
    <property type="entry name" value="Cyclic-di-GMP_PDE-like"/>
</dbReference>
<dbReference type="SUPFAM" id="SSF141868">
    <property type="entry name" value="EAL domain-like"/>
    <property type="match status" value="1"/>
</dbReference>
<keyword evidence="3" id="KW-1003">Cell membrane</keyword>
<evidence type="ECO:0000256" key="10">
    <source>
        <dbReference type="SAM" id="Phobius"/>
    </source>
</evidence>
<dbReference type="Pfam" id="PF12792">
    <property type="entry name" value="CSS-motif"/>
    <property type="match status" value="1"/>
</dbReference>
<comment type="caution">
    <text evidence="12">The sequence shown here is derived from an EMBL/GenBank/DDBJ whole genome shotgun (WGS) entry which is preliminary data.</text>
</comment>
<dbReference type="PANTHER" id="PTHR33121:SF81">
    <property type="entry name" value="CYCLIC DI-GMP PHOSPHODIESTERASE PDEB-RELATED"/>
    <property type="match status" value="1"/>
</dbReference>
<protein>
    <recommendedName>
        <fullName evidence="2">cyclic-guanylate-specific phosphodiesterase</fullName>
        <ecNumber evidence="2">3.1.4.52</ecNumber>
    </recommendedName>
</protein>
<dbReference type="RefSeq" id="WP_101682551.1">
    <property type="nucleotide sequence ID" value="NZ_PJRP01000007.1"/>
</dbReference>
<dbReference type="PANTHER" id="PTHR33121">
    <property type="entry name" value="CYCLIC DI-GMP PHOSPHODIESTERASE PDEF"/>
    <property type="match status" value="1"/>
</dbReference>
<dbReference type="InterPro" id="IPR024744">
    <property type="entry name" value="CSS-motif_dom"/>
</dbReference>
<evidence type="ECO:0000259" key="11">
    <source>
        <dbReference type="PROSITE" id="PS50883"/>
    </source>
</evidence>
<dbReference type="InterPro" id="IPR001633">
    <property type="entry name" value="EAL_dom"/>
</dbReference>
<evidence type="ECO:0000313" key="12">
    <source>
        <dbReference type="EMBL" id="PLP99405.1"/>
    </source>
</evidence>
<proteinExistence type="predicted"/>
<gene>
    <name evidence="12" type="ORF">CYJ10_16375</name>
</gene>
<evidence type="ECO:0000256" key="8">
    <source>
        <dbReference type="ARBA" id="ARBA00023136"/>
    </source>
</evidence>
<keyword evidence="4" id="KW-0973">c-di-GMP</keyword>
<dbReference type="Gene3D" id="3.20.20.450">
    <property type="entry name" value="EAL domain"/>
    <property type="match status" value="1"/>
</dbReference>
<feature type="domain" description="EAL" evidence="11">
    <location>
        <begin position="268"/>
        <end position="519"/>
    </location>
</feature>
<evidence type="ECO:0000256" key="6">
    <source>
        <dbReference type="ARBA" id="ARBA00022801"/>
    </source>
</evidence>
<comment type="subcellular location">
    <subcellularLocation>
        <location evidence="1">Cell membrane</location>
        <topology evidence="1">Multi-pass membrane protein</topology>
    </subcellularLocation>
</comment>
<accession>A0A2N5CB18</accession>
<keyword evidence="5 10" id="KW-0812">Transmembrane</keyword>
<dbReference type="EMBL" id="PJRP01000007">
    <property type="protein sequence ID" value="PLP99405.1"/>
    <property type="molecule type" value="Genomic_DNA"/>
</dbReference>
<keyword evidence="7 10" id="KW-1133">Transmembrane helix</keyword>
<keyword evidence="8 10" id="KW-0472">Membrane</keyword>
<sequence>MIKRITIIAASIALGSLATVVPVLTSLYVAKKDVERRDRLEIQDFARKAVMRADAVTSQAFAALADLDRQPGAPCSPTALEQAARVIYNYRYVQDAGAYVDGRYLCSPLLGDVRSKDLTLPPPDFRSGDGYVVWFRTKSPLSNERNDIQIGRDGHYIAIDRGSYVDLIDPARRPIAAIQTTTGTLIALSTGANANDMLDAWRHGGKVINEEWNYAVAQSSTGPLAVVVKSPRSSVARTWPKLLAAWLSIGVTAGAVLGWFAYKRISWQLSFPATVEWAISRRKIEVVYQPVIRLADDACVGVEVLARLTLQGQPVSPDIFVRVAEENHLIQALTDLVLEKALAQLGKFLVANPTFYVSINVSGEDLASLRFLNTLTSALDGTGIAPGQIRIEATERSFLNTDAMREVIAAFRAAGHPIYIDDFGTGYSSLSYLQTLKIDFLKIDKSFIDTIAQDTASSVVAPHIIAMAHELRLEIVAEGVESASQVAWLLDQGVQYGQGWHYAQAMSQDALQTWLISRNRAPRRADGLVVIQQRVAGRQVG</sequence>
<evidence type="ECO:0000256" key="9">
    <source>
        <dbReference type="ARBA" id="ARBA00034290"/>
    </source>
</evidence>
<evidence type="ECO:0000256" key="1">
    <source>
        <dbReference type="ARBA" id="ARBA00004651"/>
    </source>
</evidence>
<dbReference type="OrthoDB" id="9813903at2"/>
<dbReference type="GO" id="GO:0016301">
    <property type="term" value="F:kinase activity"/>
    <property type="evidence" value="ECO:0007669"/>
    <property type="project" value="UniProtKB-KW"/>
</dbReference>
<evidence type="ECO:0000313" key="13">
    <source>
        <dbReference type="Proteomes" id="UP000234341"/>
    </source>
</evidence>
<reference evidence="12 13" key="1">
    <citation type="submission" date="2017-12" db="EMBL/GenBank/DDBJ databases">
        <title>Genome sequence of the active heterotrophic nitrifier-denitrifier, Cupriavidus pauculus UM1.</title>
        <authorList>
            <person name="Putonti C."/>
            <person name="Castignetti D."/>
        </authorList>
    </citation>
    <scope>NUCLEOTIDE SEQUENCE [LARGE SCALE GENOMIC DNA]</scope>
    <source>
        <strain evidence="12 13">UM1</strain>
    </source>
</reference>
<evidence type="ECO:0000256" key="4">
    <source>
        <dbReference type="ARBA" id="ARBA00022636"/>
    </source>
</evidence>
<dbReference type="PROSITE" id="PS50883">
    <property type="entry name" value="EAL"/>
    <property type="match status" value="1"/>
</dbReference>
<evidence type="ECO:0000256" key="7">
    <source>
        <dbReference type="ARBA" id="ARBA00022989"/>
    </source>
</evidence>
<comment type="catalytic activity">
    <reaction evidence="9">
        <text>3',3'-c-di-GMP + H2O = 5'-phosphoguanylyl(3'-&gt;5')guanosine + H(+)</text>
        <dbReference type="Rhea" id="RHEA:24902"/>
        <dbReference type="ChEBI" id="CHEBI:15377"/>
        <dbReference type="ChEBI" id="CHEBI:15378"/>
        <dbReference type="ChEBI" id="CHEBI:58754"/>
        <dbReference type="ChEBI" id="CHEBI:58805"/>
        <dbReference type="EC" id="3.1.4.52"/>
    </reaction>
</comment>
<dbReference type="GO" id="GO:0005886">
    <property type="term" value="C:plasma membrane"/>
    <property type="evidence" value="ECO:0007669"/>
    <property type="project" value="UniProtKB-SubCell"/>
</dbReference>
<name>A0A2N5CB18_9BURK</name>
<organism evidence="12 13">
    <name type="scientific">Cupriavidus pauculus</name>
    <dbReference type="NCBI Taxonomy" id="82633"/>
    <lineage>
        <taxon>Bacteria</taxon>
        <taxon>Pseudomonadati</taxon>
        <taxon>Pseudomonadota</taxon>
        <taxon>Betaproteobacteria</taxon>
        <taxon>Burkholderiales</taxon>
        <taxon>Burkholderiaceae</taxon>
        <taxon>Cupriavidus</taxon>
    </lineage>
</organism>
<evidence type="ECO:0000256" key="5">
    <source>
        <dbReference type="ARBA" id="ARBA00022692"/>
    </source>
</evidence>
<keyword evidence="12" id="KW-0418">Kinase</keyword>
<feature type="transmembrane region" description="Helical" evidence="10">
    <location>
        <begin position="6"/>
        <end position="30"/>
    </location>
</feature>
<keyword evidence="6" id="KW-0378">Hydrolase</keyword>
<dbReference type="EC" id="3.1.4.52" evidence="2"/>
<dbReference type="SMART" id="SM00052">
    <property type="entry name" value="EAL"/>
    <property type="match status" value="1"/>
</dbReference>
<feature type="transmembrane region" description="Helical" evidence="10">
    <location>
        <begin position="242"/>
        <end position="262"/>
    </location>
</feature>
<evidence type="ECO:0000256" key="2">
    <source>
        <dbReference type="ARBA" id="ARBA00012282"/>
    </source>
</evidence>
<dbReference type="AlphaFoldDB" id="A0A2N5CB18"/>
<dbReference type="InterPro" id="IPR035919">
    <property type="entry name" value="EAL_sf"/>
</dbReference>
<dbReference type="Pfam" id="PF00563">
    <property type="entry name" value="EAL"/>
    <property type="match status" value="1"/>
</dbReference>
<dbReference type="GO" id="GO:0071111">
    <property type="term" value="F:cyclic-guanylate-specific phosphodiesterase activity"/>
    <property type="evidence" value="ECO:0007669"/>
    <property type="project" value="UniProtKB-EC"/>
</dbReference>
<keyword evidence="12" id="KW-0808">Transferase</keyword>
<dbReference type="Proteomes" id="UP000234341">
    <property type="component" value="Unassembled WGS sequence"/>
</dbReference>
<evidence type="ECO:0000256" key="3">
    <source>
        <dbReference type="ARBA" id="ARBA00022475"/>
    </source>
</evidence>